<evidence type="ECO:0000259" key="3">
    <source>
        <dbReference type="PROSITE" id="PS50977"/>
    </source>
</evidence>
<dbReference type="InterPro" id="IPR036271">
    <property type="entry name" value="Tet_transcr_reg_TetR-rel_C_sf"/>
</dbReference>
<feature type="domain" description="HTH tetR-type" evidence="3">
    <location>
        <begin position="15"/>
        <end position="75"/>
    </location>
</feature>
<keyword evidence="1 2" id="KW-0238">DNA-binding</keyword>
<dbReference type="PANTHER" id="PTHR30055">
    <property type="entry name" value="HTH-TYPE TRANSCRIPTIONAL REGULATOR RUTR"/>
    <property type="match status" value="1"/>
</dbReference>
<dbReference type="InterPro" id="IPR050109">
    <property type="entry name" value="HTH-type_TetR-like_transc_reg"/>
</dbReference>
<reference evidence="4 5" key="1">
    <citation type="submission" date="2017-03" db="EMBL/GenBank/DDBJ databases">
        <authorList>
            <person name="Afonso C.L."/>
            <person name="Miller P.J."/>
            <person name="Scott M.A."/>
            <person name="Spackman E."/>
            <person name="Goraichik I."/>
            <person name="Dimitrov K.M."/>
            <person name="Suarez D.L."/>
            <person name="Swayne D.E."/>
        </authorList>
    </citation>
    <scope>NUCLEOTIDE SEQUENCE [LARGE SCALE GENOMIC DNA]</scope>
    <source>
        <strain evidence="4 5">CECT 7680</strain>
    </source>
</reference>
<dbReference type="GO" id="GO:0003700">
    <property type="term" value="F:DNA-binding transcription factor activity"/>
    <property type="evidence" value="ECO:0007669"/>
    <property type="project" value="TreeGrafter"/>
</dbReference>
<dbReference type="PRINTS" id="PR00455">
    <property type="entry name" value="HTHTETR"/>
</dbReference>
<dbReference type="EMBL" id="FWFQ01000002">
    <property type="protein sequence ID" value="SLN16659.1"/>
    <property type="molecule type" value="Genomic_DNA"/>
</dbReference>
<dbReference type="OrthoDB" id="9811084at2"/>
<dbReference type="PANTHER" id="PTHR30055:SF226">
    <property type="entry name" value="HTH-TYPE TRANSCRIPTIONAL REGULATOR PKSA"/>
    <property type="match status" value="1"/>
</dbReference>
<dbReference type="SUPFAM" id="SSF48498">
    <property type="entry name" value="Tetracyclin repressor-like, C-terminal domain"/>
    <property type="match status" value="1"/>
</dbReference>
<feature type="DNA-binding region" description="H-T-H motif" evidence="2">
    <location>
        <begin position="38"/>
        <end position="57"/>
    </location>
</feature>
<sequence>MTRSSAPRPKTKRGVERRAKLLAAAEQVIGEKGFAAASIADITRAADTALGTFYIYFPSKEALFRELVEDMGRATRTQATEQIAGAPNRLEAERAGLEAYLRVVRDRPLQYRIVEEARFVDPEAYRTYYTEFGKAYADQLEQAALKGEISQGDAEVRAWALMGIAKALGERYVLWDDNVEIDRVVAEAHKLICNGLAP</sequence>
<evidence type="ECO:0000256" key="2">
    <source>
        <dbReference type="PROSITE-ProRule" id="PRU00335"/>
    </source>
</evidence>
<dbReference type="InterPro" id="IPR009057">
    <property type="entry name" value="Homeodomain-like_sf"/>
</dbReference>
<dbReference type="Proteomes" id="UP000193409">
    <property type="component" value="Unassembled WGS sequence"/>
</dbReference>
<dbReference type="PROSITE" id="PS50977">
    <property type="entry name" value="HTH_TETR_2"/>
    <property type="match status" value="1"/>
</dbReference>
<dbReference type="Pfam" id="PF00440">
    <property type="entry name" value="TetR_N"/>
    <property type="match status" value="1"/>
</dbReference>
<organism evidence="4 5">
    <name type="scientific">Pseudoruegeria aquimaris</name>
    <dbReference type="NCBI Taxonomy" id="393663"/>
    <lineage>
        <taxon>Bacteria</taxon>
        <taxon>Pseudomonadati</taxon>
        <taxon>Pseudomonadota</taxon>
        <taxon>Alphaproteobacteria</taxon>
        <taxon>Rhodobacterales</taxon>
        <taxon>Roseobacteraceae</taxon>
        <taxon>Pseudoruegeria</taxon>
    </lineage>
</organism>
<protein>
    <submittedName>
        <fullName evidence="4">Putative HTH-type transcriptional regulator YvdT</fullName>
    </submittedName>
</protein>
<dbReference type="InterPro" id="IPR001647">
    <property type="entry name" value="HTH_TetR"/>
</dbReference>
<evidence type="ECO:0000256" key="1">
    <source>
        <dbReference type="ARBA" id="ARBA00023125"/>
    </source>
</evidence>
<accession>A0A1Y5RK22</accession>
<dbReference type="RefSeq" id="WP_085867047.1">
    <property type="nucleotide sequence ID" value="NZ_FWFQ01000002.1"/>
</dbReference>
<dbReference type="Gene3D" id="1.10.10.60">
    <property type="entry name" value="Homeodomain-like"/>
    <property type="match status" value="1"/>
</dbReference>
<evidence type="ECO:0000313" key="5">
    <source>
        <dbReference type="Proteomes" id="UP000193409"/>
    </source>
</evidence>
<dbReference type="Gene3D" id="1.10.357.10">
    <property type="entry name" value="Tetracycline Repressor, domain 2"/>
    <property type="match status" value="1"/>
</dbReference>
<name>A0A1Y5RK22_9RHOB</name>
<dbReference type="SUPFAM" id="SSF46689">
    <property type="entry name" value="Homeodomain-like"/>
    <property type="match status" value="1"/>
</dbReference>
<dbReference type="AlphaFoldDB" id="A0A1Y5RK22"/>
<keyword evidence="5" id="KW-1185">Reference proteome</keyword>
<evidence type="ECO:0000313" key="4">
    <source>
        <dbReference type="EMBL" id="SLN16659.1"/>
    </source>
</evidence>
<dbReference type="GO" id="GO:0000976">
    <property type="term" value="F:transcription cis-regulatory region binding"/>
    <property type="evidence" value="ECO:0007669"/>
    <property type="project" value="TreeGrafter"/>
</dbReference>
<gene>
    <name evidence="4" type="primary">yvdT</name>
    <name evidence="4" type="ORF">PSA7680_00475</name>
</gene>
<proteinExistence type="predicted"/>